<dbReference type="EMBL" id="JAMKFB020000017">
    <property type="protein sequence ID" value="KAL0170838.1"/>
    <property type="molecule type" value="Genomic_DNA"/>
</dbReference>
<dbReference type="AlphaFoldDB" id="A0ABD0PCK7"/>
<sequence length="54" mass="5788">FGHTLRHTLNLTSAYSPIQPDTHTAVVSTLNSEGGAMVDHIFYSTRRTGSAAAE</sequence>
<feature type="non-terminal residue" evidence="1">
    <location>
        <position position="1"/>
    </location>
</feature>
<comment type="caution">
    <text evidence="1">The sequence shown here is derived from an EMBL/GenBank/DDBJ whole genome shotgun (WGS) entry which is preliminary data.</text>
</comment>
<protein>
    <submittedName>
        <fullName evidence="1">Uncharacterized protein</fullName>
    </submittedName>
</protein>
<organism evidence="1 2">
    <name type="scientific">Cirrhinus mrigala</name>
    <name type="common">Mrigala</name>
    <dbReference type="NCBI Taxonomy" id="683832"/>
    <lineage>
        <taxon>Eukaryota</taxon>
        <taxon>Metazoa</taxon>
        <taxon>Chordata</taxon>
        <taxon>Craniata</taxon>
        <taxon>Vertebrata</taxon>
        <taxon>Euteleostomi</taxon>
        <taxon>Actinopterygii</taxon>
        <taxon>Neopterygii</taxon>
        <taxon>Teleostei</taxon>
        <taxon>Ostariophysi</taxon>
        <taxon>Cypriniformes</taxon>
        <taxon>Cyprinidae</taxon>
        <taxon>Labeoninae</taxon>
        <taxon>Labeonini</taxon>
        <taxon>Cirrhinus</taxon>
    </lineage>
</organism>
<accession>A0ABD0PCK7</accession>
<name>A0ABD0PCK7_CIRMR</name>
<evidence type="ECO:0000313" key="2">
    <source>
        <dbReference type="Proteomes" id="UP001529510"/>
    </source>
</evidence>
<reference evidence="1 2" key="1">
    <citation type="submission" date="2024-05" db="EMBL/GenBank/DDBJ databases">
        <title>Genome sequencing and assembly of Indian major carp, Cirrhinus mrigala (Hamilton, 1822).</title>
        <authorList>
            <person name="Mohindra V."/>
            <person name="Chowdhury L.M."/>
            <person name="Lal K."/>
            <person name="Jena J.K."/>
        </authorList>
    </citation>
    <scope>NUCLEOTIDE SEQUENCE [LARGE SCALE GENOMIC DNA]</scope>
    <source>
        <strain evidence="1">CM1030</strain>
        <tissue evidence="1">Blood</tissue>
    </source>
</reference>
<dbReference type="Proteomes" id="UP001529510">
    <property type="component" value="Unassembled WGS sequence"/>
</dbReference>
<gene>
    <name evidence="1" type="ORF">M9458_035434</name>
</gene>
<evidence type="ECO:0000313" key="1">
    <source>
        <dbReference type="EMBL" id="KAL0170838.1"/>
    </source>
</evidence>
<feature type="non-terminal residue" evidence="1">
    <location>
        <position position="54"/>
    </location>
</feature>
<keyword evidence="2" id="KW-1185">Reference proteome</keyword>
<proteinExistence type="predicted"/>